<keyword evidence="2" id="KW-1185">Reference proteome</keyword>
<proteinExistence type="predicted"/>
<name>A0A3Q2E457_CYPVA</name>
<dbReference type="Proteomes" id="UP000265020">
    <property type="component" value="Unassembled WGS sequence"/>
</dbReference>
<evidence type="ECO:0000313" key="2">
    <source>
        <dbReference type="Proteomes" id="UP000265020"/>
    </source>
</evidence>
<dbReference type="GeneTree" id="ENSGT00940000178122"/>
<accession>A0A3Q2E457</accession>
<protein>
    <submittedName>
        <fullName evidence="1">Uncharacterized protein</fullName>
    </submittedName>
</protein>
<dbReference type="Ensembl" id="ENSCVAT00000017534.1">
    <property type="protein sequence ID" value="ENSCVAP00000026952.1"/>
    <property type="gene ID" value="ENSCVAG00000012909.1"/>
</dbReference>
<sequence length="110" mass="12586">MSREIWTFGHPMIPCLKEMISVYGYFSGYTINVKKTEASDVNSNIPLGVKQQSGFRWAKEGIKYLGINIPLSLNDLFYTNYSKTLDTIKKDLERIHHFTSCSEITVMGVQ</sequence>
<evidence type="ECO:0000313" key="1">
    <source>
        <dbReference type="Ensembl" id="ENSCVAP00000026952.1"/>
    </source>
</evidence>
<dbReference type="OMA" id="IMINERE"/>
<dbReference type="AlphaFoldDB" id="A0A3Q2E457"/>
<reference evidence="1" key="2">
    <citation type="submission" date="2025-09" db="UniProtKB">
        <authorList>
            <consortium name="Ensembl"/>
        </authorList>
    </citation>
    <scope>IDENTIFICATION</scope>
</reference>
<reference evidence="1" key="1">
    <citation type="submission" date="2025-08" db="UniProtKB">
        <authorList>
            <consortium name="Ensembl"/>
        </authorList>
    </citation>
    <scope>IDENTIFICATION</scope>
</reference>
<organism evidence="1 2">
    <name type="scientific">Cyprinodon variegatus</name>
    <name type="common">Sheepshead minnow</name>
    <dbReference type="NCBI Taxonomy" id="28743"/>
    <lineage>
        <taxon>Eukaryota</taxon>
        <taxon>Metazoa</taxon>
        <taxon>Chordata</taxon>
        <taxon>Craniata</taxon>
        <taxon>Vertebrata</taxon>
        <taxon>Euteleostomi</taxon>
        <taxon>Actinopterygii</taxon>
        <taxon>Neopterygii</taxon>
        <taxon>Teleostei</taxon>
        <taxon>Neoteleostei</taxon>
        <taxon>Acanthomorphata</taxon>
        <taxon>Ovalentaria</taxon>
        <taxon>Atherinomorphae</taxon>
        <taxon>Cyprinodontiformes</taxon>
        <taxon>Cyprinodontidae</taxon>
        <taxon>Cyprinodon</taxon>
    </lineage>
</organism>